<comment type="catalytic activity">
    <reaction evidence="11 12">
        <text>uridine(1498) in 16S rRNA + S-adenosyl-L-methionine = N(3)-methyluridine(1498) in 16S rRNA + S-adenosyl-L-homocysteine + H(+)</text>
        <dbReference type="Rhea" id="RHEA:42920"/>
        <dbReference type="Rhea" id="RHEA-COMP:10283"/>
        <dbReference type="Rhea" id="RHEA-COMP:10284"/>
        <dbReference type="ChEBI" id="CHEBI:15378"/>
        <dbReference type="ChEBI" id="CHEBI:57856"/>
        <dbReference type="ChEBI" id="CHEBI:59789"/>
        <dbReference type="ChEBI" id="CHEBI:65315"/>
        <dbReference type="ChEBI" id="CHEBI:74502"/>
        <dbReference type="EC" id="2.1.1.193"/>
    </reaction>
</comment>
<gene>
    <name evidence="15" type="ORF">SAMN05216258_110230</name>
</gene>
<evidence type="ECO:0000259" key="14">
    <source>
        <dbReference type="Pfam" id="PF20260"/>
    </source>
</evidence>
<evidence type="ECO:0000256" key="8">
    <source>
        <dbReference type="ARBA" id="ARBA00022679"/>
    </source>
</evidence>
<evidence type="ECO:0000256" key="3">
    <source>
        <dbReference type="ARBA" id="ARBA00012328"/>
    </source>
</evidence>
<evidence type="ECO:0000256" key="2">
    <source>
        <dbReference type="ARBA" id="ARBA00005528"/>
    </source>
</evidence>
<dbReference type="InterPro" id="IPR015947">
    <property type="entry name" value="PUA-like_sf"/>
</dbReference>
<accession>A0A1I3LY97</accession>
<dbReference type="OrthoDB" id="9815641at2"/>
<keyword evidence="16" id="KW-1185">Reference proteome</keyword>
<evidence type="ECO:0000313" key="16">
    <source>
        <dbReference type="Proteomes" id="UP000199377"/>
    </source>
</evidence>
<dbReference type="CDD" id="cd18084">
    <property type="entry name" value="RsmE-like"/>
    <property type="match status" value="1"/>
</dbReference>
<comment type="similarity">
    <text evidence="2 12">Belongs to the RNA methyltransferase RsmE family.</text>
</comment>
<organism evidence="15 16">
    <name type="scientific">Albimonas pacifica</name>
    <dbReference type="NCBI Taxonomy" id="1114924"/>
    <lineage>
        <taxon>Bacteria</taxon>
        <taxon>Pseudomonadati</taxon>
        <taxon>Pseudomonadota</taxon>
        <taxon>Alphaproteobacteria</taxon>
        <taxon>Rhodobacterales</taxon>
        <taxon>Paracoccaceae</taxon>
        <taxon>Albimonas</taxon>
    </lineage>
</organism>
<evidence type="ECO:0000256" key="5">
    <source>
        <dbReference type="ARBA" id="ARBA00022490"/>
    </source>
</evidence>
<dbReference type="Proteomes" id="UP000199377">
    <property type="component" value="Unassembled WGS sequence"/>
</dbReference>
<dbReference type="STRING" id="1114924.SAMN05216258_110230"/>
<dbReference type="PIRSF" id="PIRSF015601">
    <property type="entry name" value="MTase_slr0722"/>
    <property type="match status" value="1"/>
</dbReference>
<evidence type="ECO:0000256" key="10">
    <source>
        <dbReference type="ARBA" id="ARBA00025699"/>
    </source>
</evidence>
<dbReference type="SUPFAM" id="SSF88697">
    <property type="entry name" value="PUA domain-like"/>
    <property type="match status" value="1"/>
</dbReference>
<dbReference type="Gene3D" id="3.40.1280.10">
    <property type="match status" value="1"/>
</dbReference>
<comment type="subcellular location">
    <subcellularLocation>
        <location evidence="1 12">Cytoplasm</location>
    </subcellularLocation>
</comment>
<feature type="domain" description="Ribosomal RNA small subunit methyltransferase E PUA-like" evidence="14">
    <location>
        <begin position="27"/>
        <end position="65"/>
    </location>
</feature>
<evidence type="ECO:0000256" key="9">
    <source>
        <dbReference type="ARBA" id="ARBA00022691"/>
    </source>
</evidence>
<dbReference type="GO" id="GO:0070042">
    <property type="term" value="F:rRNA (uridine-N3-)-methyltransferase activity"/>
    <property type="evidence" value="ECO:0007669"/>
    <property type="project" value="TreeGrafter"/>
</dbReference>
<dbReference type="GO" id="GO:0005737">
    <property type="term" value="C:cytoplasm"/>
    <property type="evidence" value="ECO:0007669"/>
    <property type="project" value="UniProtKB-SubCell"/>
</dbReference>
<dbReference type="PANTHER" id="PTHR30027:SF3">
    <property type="entry name" value="16S RRNA (URACIL(1498)-N(3))-METHYLTRANSFERASE"/>
    <property type="match status" value="1"/>
</dbReference>
<dbReference type="PANTHER" id="PTHR30027">
    <property type="entry name" value="RIBOSOMAL RNA SMALL SUBUNIT METHYLTRANSFERASE E"/>
    <property type="match status" value="1"/>
</dbReference>
<dbReference type="GO" id="GO:0070475">
    <property type="term" value="P:rRNA base methylation"/>
    <property type="evidence" value="ECO:0007669"/>
    <property type="project" value="TreeGrafter"/>
</dbReference>
<dbReference type="RefSeq" id="WP_092863613.1">
    <property type="nucleotide sequence ID" value="NZ_FOQH01000010.1"/>
</dbReference>
<evidence type="ECO:0000256" key="1">
    <source>
        <dbReference type="ARBA" id="ARBA00004496"/>
    </source>
</evidence>
<evidence type="ECO:0000256" key="12">
    <source>
        <dbReference type="PIRNR" id="PIRNR015601"/>
    </source>
</evidence>
<dbReference type="Pfam" id="PF04452">
    <property type="entry name" value="Methyltrans_RNA"/>
    <property type="match status" value="1"/>
</dbReference>
<evidence type="ECO:0000256" key="6">
    <source>
        <dbReference type="ARBA" id="ARBA00022552"/>
    </source>
</evidence>
<keyword evidence="6 12" id="KW-0698">rRNA processing</keyword>
<evidence type="ECO:0000256" key="4">
    <source>
        <dbReference type="ARBA" id="ARBA00013673"/>
    </source>
</evidence>
<dbReference type="AlphaFoldDB" id="A0A1I3LY97"/>
<dbReference type="NCBIfam" id="TIGR00046">
    <property type="entry name" value="RsmE family RNA methyltransferase"/>
    <property type="match status" value="1"/>
</dbReference>
<dbReference type="SUPFAM" id="SSF75217">
    <property type="entry name" value="alpha/beta knot"/>
    <property type="match status" value="1"/>
</dbReference>
<dbReference type="Gene3D" id="2.40.240.20">
    <property type="entry name" value="Hypothetical PUA domain-like, domain 1"/>
    <property type="match status" value="1"/>
</dbReference>
<name>A0A1I3LY97_9RHOB</name>
<reference evidence="15 16" key="1">
    <citation type="submission" date="2016-10" db="EMBL/GenBank/DDBJ databases">
        <authorList>
            <person name="de Groot N.N."/>
        </authorList>
    </citation>
    <scope>NUCLEOTIDE SEQUENCE [LARGE SCALE GENOMIC DNA]</scope>
    <source>
        <strain evidence="15 16">CGMCC 1.11030</strain>
    </source>
</reference>
<feature type="domain" description="Ribosomal RNA small subunit methyltransferase E methyltransferase" evidence="13">
    <location>
        <begin position="79"/>
        <end position="244"/>
    </location>
</feature>
<sequence length="263" mass="28823">MAEKAAKVRLCVPDDLSPEARIEPAREQAHYLFNVMRLAAGDPLLVFNGRDGEWLAEVSEATRKGGVLTCRERVRAQTRPRDLVLLFAPVKKARTDFIVEKACELGCAALRPVFTKRTNAERLRPDRLRAHMVEAAEQCGFLTVPELLEAERLDRVLDDWDPARRILFCDERRDAPPAAQALAAHRPADGGEAGPWAVLIGPEGGFDEAESARLRGLAQVEAVSLGPRVLRADTAAVAALTIWQAVLGDWTAEGEAMAEGTRT</sequence>
<evidence type="ECO:0000256" key="11">
    <source>
        <dbReference type="ARBA" id="ARBA00047944"/>
    </source>
</evidence>
<dbReference type="InterPro" id="IPR046887">
    <property type="entry name" value="RsmE_PUA-like"/>
</dbReference>
<keyword evidence="8 12" id="KW-0808">Transferase</keyword>
<dbReference type="NCBIfam" id="NF008696">
    <property type="entry name" value="PRK11713.3-5"/>
    <property type="match status" value="1"/>
</dbReference>
<keyword evidence="9 12" id="KW-0949">S-adenosyl-L-methionine</keyword>
<keyword evidence="7 12" id="KW-0489">Methyltransferase</keyword>
<evidence type="ECO:0000256" key="7">
    <source>
        <dbReference type="ARBA" id="ARBA00022603"/>
    </source>
</evidence>
<dbReference type="InterPro" id="IPR006700">
    <property type="entry name" value="RsmE"/>
</dbReference>
<dbReference type="Pfam" id="PF20260">
    <property type="entry name" value="PUA_4"/>
    <property type="match status" value="1"/>
</dbReference>
<comment type="function">
    <text evidence="10 12">Specifically methylates the N3 position of the uracil ring of uridine 1498 (m3U1498) in 16S rRNA. Acts on the fully assembled 30S ribosomal subunit.</text>
</comment>
<evidence type="ECO:0000313" key="15">
    <source>
        <dbReference type="EMBL" id="SFI89718.1"/>
    </source>
</evidence>
<dbReference type="InterPro" id="IPR046886">
    <property type="entry name" value="RsmE_MTase_dom"/>
</dbReference>
<dbReference type="EC" id="2.1.1.193" evidence="3 12"/>
<proteinExistence type="inferred from homology"/>
<dbReference type="EMBL" id="FOQH01000010">
    <property type="protein sequence ID" value="SFI89718.1"/>
    <property type="molecule type" value="Genomic_DNA"/>
</dbReference>
<keyword evidence="5 12" id="KW-0963">Cytoplasm</keyword>
<dbReference type="InterPro" id="IPR029026">
    <property type="entry name" value="tRNA_m1G_MTases_N"/>
</dbReference>
<protein>
    <recommendedName>
        <fullName evidence="4 12">Ribosomal RNA small subunit methyltransferase E</fullName>
        <ecNumber evidence="3 12">2.1.1.193</ecNumber>
    </recommendedName>
</protein>
<dbReference type="InterPro" id="IPR029028">
    <property type="entry name" value="Alpha/beta_knot_MTases"/>
</dbReference>
<evidence type="ECO:0000259" key="13">
    <source>
        <dbReference type="Pfam" id="PF04452"/>
    </source>
</evidence>